<keyword evidence="5" id="KW-0732">Signal</keyword>
<protein>
    <submittedName>
        <fullName evidence="7">Arylsulfatase</fullName>
    </submittedName>
</protein>
<evidence type="ECO:0000256" key="4">
    <source>
        <dbReference type="ARBA" id="ARBA00022837"/>
    </source>
</evidence>
<evidence type="ECO:0000259" key="6">
    <source>
        <dbReference type="Pfam" id="PF00884"/>
    </source>
</evidence>
<feature type="domain" description="Sulfatase N-terminal" evidence="6">
    <location>
        <begin position="29"/>
        <end position="355"/>
    </location>
</feature>
<dbReference type="SUPFAM" id="SSF53649">
    <property type="entry name" value="Alkaline phosphatase-like"/>
    <property type="match status" value="1"/>
</dbReference>
<dbReference type="InterPro" id="IPR024607">
    <property type="entry name" value="Sulfatase_CS"/>
</dbReference>
<evidence type="ECO:0000256" key="2">
    <source>
        <dbReference type="ARBA" id="ARBA00022723"/>
    </source>
</evidence>
<dbReference type="FunFam" id="3.40.720.10:FF:000070">
    <property type="entry name" value="Arylsulfatase A"/>
    <property type="match status" value="1"/>
</dbReference>
<keyword evidence="8" id="KW-1185">Reference proteome</keyword>
<evidence type="ECO:0000313" key="8">
    <source>
        <dbReference type="Proteomes" id="UP000276603"/>
    </source>
</evidence>
<gene>
    <name evidence="7" type="ORF">D7Z94_01950</name>
</gene>
<evidence type="ECO:0000256" key="5">
    <source>
        <dbReference type="SAM" id="SignalP"/>
    </source>
</evidence>
<dbReference type="EMBL" id="RBCJ01000001">
    <property type="protein sequence ID" value="RKN82629.1"/>
    <property type="molecule type" value="Genomic_DNA"/>
</dbReference>
<keyword evidence="4" id="KW-0106">Calcium</keyword>
<organism evidence="7 8">
    <name type="scientific">Ulvibacterium marinum</name>
    <dbReference type="NCBI Taxonomy" id="2419782"/>
    <lineage>
        <taxon>Bacteria</taxon>
        <taxon>Pseudomonadati</taxon>
        <taxon>Bacteroidota</taxon>
        <taxon>Flavobacteriia</taxon>
        <taxon>Flavobacteriales</taxon>
        <taxon>Flavobacteriaceae</taxon>
        <taxon>Ulvibacterium</taxon>
    </lineage>
</organism>
<dbReference type="GO" id="GO:0004065">
    <property type="term" value="F:arylsulfatase activity"/>
    <property type="evidence" value="ECO:0007669"/>
    <property type="project" value="TreeGrafter"/>
</dbReference>
<sequence length="585" mass="66956">MKKPTGLLLLFIVTHFLPILSAAQQGEKPNVILIITDDQGYGDFGITGNPHVQTPTLDAFAKESVRFANFYVSPVCAPTRASLMTGRYSLRTGIRDTYNGGAIMASNEVTIAEMLKQANYRTGIFGKWHLGDNYPSRPQDQGFDESVIHLAGGMGQVGDFTTYFNGDRSYFDPILWHNGKQEAYTGYCSDIFTNQAIRFIEENKSDPFFCYLSFNAPHTPLQVPQEYYDRYKDIDPSSGFENDDRPFMEMTEKDKEDARKVYAMVSNIDDNLTKLFQKLKKLRLEKNTLVIFMTDNGPQQVRYVAGMKGRKGSVYRGGVRVPFYLRYPQEIKGNQDIETTTAHIDVLPTLAEICGLEIPKNRKLDGRSLLPLIQKKANWPKRSLFFYWTRKYPVRYINMALQQGPYKLVAQTNFNASAQDFELYHILNDPYEQNNLAMEKTDMAQLLKDKMDETYEELINSENLLNPPPIVVGTQNENPIFLNRNDASGERGIWNQEEVFGKWNVVLKEGRYNIKFKFVEPIKKGGKMFLETGSLINSIKNSTDNTDSIEMTGVPLPDMECDLIPFYAIDGKRIFPFWVEMERIP</sequence>
<dbReference type="PANTHER" id="PTHR42693:SF53">
    <property type="entry name" value="ENDO-4-O-SULFATASE"/>
    <property type="match status" value="1"/>
</dbReference>
<dbReference type="Proteomes" id="UP000276603">
    <property type="component" value="Unassembled WGS sequence"/>
</dbReference>
<dbReference type="Gene3D" id="3.30.1120.10">
    <property type="match status" value="1"/>
</dbReference>
<dbReference type="RefSeq" id="WP_120709819.1">
    <property type="nucleotide sequence ID" value="NZ_RBCJ01000001.1"/>
</dbReference>
<proteinExistence type="inferred from homology"/>
<feature type="signal peptide" evidence="5">
    <location>
        <begin position="1"/>
        <end position="22"/>
    </location>
</feature>
<comment type="caution">
    <text evidence="7">The sequence shown here is derived from an EMBL/GenBank/DDBJ whole genome shotgun (WGS) entry which is preliminary data.</text>
</comment>
<dbReference type="InterPro" id="IPR050738">
    <property type="entry name" value="Sulfatase"/>
</dbReference>
<dbReference type="InterPro" id="IPR017850">
    <property type="entry name" value="Alkaline_phosphatase_core_sf"/>
</dbReference>
<dbReference type="PROSITE" id="PS00523">
    <property type="entry name" value="SULFATASE_1"/>
    <property type="match status" value="1"/>
</dbReference>
<comment type="similarity">
    <text evidence="1">Belongs to the sulfatase family.</text>
</comment>
<keyword evidence="2" id="KW-0479">Metal-binding</keyword>
<dbReference type="Pfam" id="PF00884">
    <property type="entry name" value="Sulfatase"/>
    <property type="match status" value="1"/>
</dbReference>
<feature type="chain" id="PRO_5017364188" evidence="5">
    <location>
        <begin position="23"/>
        <end position="585"/>
    </location>
</feature>
<dbReference type="GO" id="GO:0046872">
    <property type="term" value="F:metal ion binding"/>
    <property type="evidence" value="ECO:0007669"/>
    <property type="project" value="UniProtKB-KW"/>
</dbReference>
<evidence type="ECO:0000256" key="1">
    <source>
        <dbReference type="ARBA" id="ARBA00008779"/>
    </source>
</evidence>
<evidence type="ECO:0000256" key="3">
    <source>
        <dbReference type="ARBA" id="ARBA00022801"/>
    </source>
</evidence>
<dbReference type="PANTHER" id="PTHR42693">
    <property type="entry name" value="ARYLSULFATASE FAMILY MEMBER"/>
    <property type="match status" value="1"/>
</dbReference>
<evidence type="ECO:0000313" key="7">
    <source>
        <dbReference type="EMBL" id="RKN82629.1"/>
    </source>
</evidence>
<dbReference type="CDD" id="cd16146">
    <property type="entry name" value="ARS_like"/>
    <property type="match status" value="1"/>
</dbReference>
<dbReference type="Gene3D" id="3.40.720.10">
    <property type="entry name" value="Alkaline Phosphatase, subunit A"/>
    <property type="match status" value="1"/>
</dbReference>
<dbReference type="OrthoDB" id="756520at2"/>
<dbReference type="InterPro" id="IPR000917">
    <property type="entry name" value="Sulfatase_N"/>
</dbReference>
<keyword evidence="3" id="KW-0378">Hydrolase</keyword>
<name>A0A3B0CEZ0_9FLAO</name>
<reference evidence="7 8" key="1">
    <citation type="submission" date="2018-10" db="EMBL/GenBank/DDBJ databases">
        <title>Ulvibacterium marinum gen. nov., sp. nov., a novel marine bacterium of the family Flavobacteriaceae, isolated from a culture of the green alga Ulva prolifera.</title>
        <authorList>
            <person name="Zhang Z."/>
        </authorList>
    </citation>
    <scope>NUCLEOTIDE SEQUENCE [LARGE SCALE GENOMIC DNA]</scope>
    <source>
        <strain evidence="7 8">CCMM003</strain>
    </source>
</reference>
<dbReference type="AlphaFoldDB" id="A0A3B0CEZ0"/>
<accession>A0A3B0CEZ0</accession>